<reference evidence="1 2" key="1">
    <citation type="journal article" date="2019" name="Commun. Biol.">
        <title>The bagworm genome reveals a unique fibroin gene that provides high tensile strength.</title>
        <authorList>
            <person name="Kono N."/>
            <person name="Nakamura H."/>
            <person name="Ohtoshi R."/>
            <person name="Tomita M."/>
            <person name="Numata K."/>
            <person name="Arakawa K."/>
        </authorList>
    </citation>
    <scope>NUCLEOTIDE SEQUENCE [LARGE SCALE GENOMIC DNA]</scope>
</reference>
<comment type="caution">
    <text evidence="1">The sequence shown here is derived from an EMBL/GenBank/DDBJ whole genome shotgun (WGS) entry which is preliminary data.</text>
</comment>
<name>A0A4C1V3P3_EUMVA</name>
<organism evidence="1 2">
    <name type="scientific">Eumeta variegata</name>
    <name type="common">Bagworm moth</name>
    <name type="synonym">Eumeta japonica</name>
    <dbReference type="NCBI Taxonomy" id="151549"/>
    <lineage>
        <taxon>Eukaryota</taxon>
        <taxon>Metazoa</taxon>
        <taxon>Ecdysozoa</taxon>
        <taxon>Arthropoda</taxon>
        <taxon>Hexapoda</taxon>
        <taxon>Insecta</taxon>
        <taxon>Pterygota</taxon>
        <taxon>Neoptera</taxon>
        <taxon>Endopterygota</taxon>
        <taxon>Lepidoptera</taxon>
        <taxon>Glossata</taxon>
        <taxon>Ditrysia</taxon>
        <taxon>Tineoidea</taxon>
        <taxon>Psychidae</taxon>
        <taxon>Oiketicinae</taxon>
        <taxon>Eumeta</taxon>
    </lineage>
</organism>
<evidence type="ECO:0000313" key="2">
    <source>
        <dbReference type="Proteomes" id="UP000299102"/>
    </source>
</evidence>
<dbReference type="Proteomes" id="UP000299102">
    <property type="component" value="Unassembled WGS sequence"/>
</dbReference>
<evidence type="ECO:0000313" key="1">
    <source>
        <dbReference type="EMBL" id="GBP32966.1"/>
    </source>
</evidence>
<protein>
    <submittedName>
        <fullName evidence="1">Uncharacterized protein</fullName>
    </submittedName>
</protein>
<sequence length="90" mass="9788">MTYVCLSRRLSGDAISPLEGEDKRLHGSGQLSGGRSCCSDRFTKNEKETSICAVKDTPCLRPNEACNGLHQQVPDEDVVPDIPSGGRYHP</sequence>
<proteinExistence type="predicted"/>
<dbReference type="EMBL" id="BGZK01000267">
    <property type="protein sequence ID" value="GBP32966.1"/>
    <property type="molecule type" value="Genomic_DNA"/>
</dbReference>
<gene>
    <name evidence="1" type="ORF">EVAR_20146_1</name>
</gene>
<accession>A0A4C1V3P3</accession>
<dbReference type="AlphaFoldDB" id="A0A4C1V3P3"/>
<keyword evidence="2" id="KW-1185">Reference proteome</keyword>